<sequence length="143" mass="16873">LRPPLSPLKKDSSNYFQCHQPPPSNGNSIDRKLFSSPMDERVKLLREYFGFFLLAGGIFLLVLNYRCVLDFCFLRNVTARLRKLRRFLCGRLIVGQQQRLMEEDRGEMEGRLPWQPRGIVVETVHTSLTYRLVRQCIQCQQRR</sequence>
<organism evidence="3">
    <name type="scientific">Hymenolepis diminuta</name>
    <name type="common">Rat tapeworm</name>
    <dbReference type="NCBI Taxonomy" id="6216"/>
    <lineage>
        <taxon>Eukaryota</taxon>
        <taxon>Metazoa</taxon>
        <taxon>Spiralia</taxon>
        <taxon>Lophotrochozoa</taxon>
        <taxon>Platyhelminthes</taxon>
        <taxon>Cestoda</taxon>
        <taxon>Eucestoda</taxon>
        <taxon>Cyclophyllidea</taxon>
        <taxon>Hymenolepididae</taxon>
        <taxon>Hymenolepis</taxon>
    </lineage>
</organism>
<accession>A0A0R3SXV1</accession>
<keyword evidence="2" id="KW-0472">Membrane</keyword>
<evidence type="ECO:0000256" key="2">
    <source>
        <dbReference type="SAM" id="Phobius"/>
    </source>
</evidence>
<feature type="region of interest" description="Disordered" evidence="1">
    <location>
        <begin position="1"/>
        <end position="30"/>
    </location>
</feature>
<dbReference type="AlphaFoldDB" id="A0A0R3SXV1"/>
<keyword evidence="2" id="KW-1133">Transmembrane helix</keyword>
<protein>
    <submittedName>
        <fullName evidence="3">RING-type domain-containing protein</fullName>
    </submittedName>
</protein>
<name>A0A0R3SXV1_HYMDI</name>
<keyword evidence="2" id="KW-0812">Transmembrane</keyword>
<proteinExistence type="predicted"/>
<feature type="transmembrane region" description="Helical" evidence="2">
    <location>
        <begin position="48"/>
        <end position="74"/>
    </location>
</feature>
<dbReference type="WBParaSite" id="HDID_0001059301-mRNA-1">
    <property type="protein sequence ID" value="HDID_0001059301-mRNA-1"/>
    <property type="gene ID" value="HDID_0001059301"/>
</dbReference>
<reference evidence="3" key="1">
    <citation type="submission" date="2017-02" db="UniProtKB">
        <authorList>
            <consortium name="WormBaseParasite"/>
        </authorList>
    </citation>
    <scope>IDENTIFICATION</scope>
</reference>
<evidence type="ECO:0000256" key="1">
    <source>
        <dbReference type="SAM" id="MobiDB-lite"/>
    </source>
</evidence>
<evidence type="ECO:0000313" key="3">
    <source>
        <dbReference type="WBParaSite" id="HDID_0001059301-mRNA-1"/>
    </source>
</evidence>